<evidence type="ECO:0000256" key="1">
    <source>
        <dbReference type="PROSITE-ProRule" id="PRU00235"/>
    </source>
</evidence>
<sequence length="207" mass="21584">MSILSCGYNGFQNLGTTHENHIVNGDVELLPPTVLQIAAGYSKTYALLESGEVVELSSKLQDRWILPDGVVKLVGGLDVFGAISARGHFYMWGISPAFPKMPHTPTQQEVEFGDVVDASFGNGCILLLTTGGDVHSYGTNANGCLGIPGLLHATKPTLVAFEGLGPDTKISAICCQWGSHCVAINKDGGVVVWGSNSKGQLGLGGGA</sequence>
<reference evidence="2" key="1">
    <citation type="submission" date="2021-01" db="EMBL/GenBank/DDBJ databases">
        <authorList>
            <person name="Corre E."/>
            <person name="Pelletier E."/>
            <person name="Niang G."/>
            <person name="Scheremetjew M."/>
            <person name="Finn R."/>
            <person name="Kale V."/>
            <person name="Holt S."/>
            <person name="Cochrane G."/>
            <person name="Meng A."/>
            <person name="Brown T."/>
            <person name="Cohen L."/>
        </authorList>
    </citation>
    <scope>NUCLEOTIDE SEQUENCE</scope>
    <source>
        <strain evidence="2">CCMP1594</strain>
    </source>
</reference>
<gene>
    <name evidence="2" type="ORF">EGYM00163_LOCUS7327</name>
</gene>
<dbReference type="InterPro" id="IPR009091">
    <property type="entry name" value="RCC1/BLIP-II"/>
</dbReference>
<dbReference type="PROSITE" id="PS50012">
    <property type="entry name" value="RCC1_3"/>
    <property type="match status" value="1"/>
</dbReference>
<dbReference type="Pfam" id="PF13540">
    <property type="entry name" value="RCC1_2"/>
    <property type="match status" value="1"/>
</dbReference>
<feature type="repeat" description="RCC1" evidence="1">
    <location>
        <begin position="188"/>
        <end position="207"/>
    </location>
</feature>
<dbReference type="PANTHER" id="PTHR45982:SF1">
    <property type="entry name" value="REGULATOR OF CHROMOSOME CONDENSATION"/>
    <property type="match status" value="1"/>
</dbReference>
<dbReference type="SUPFAM" id="SSF50985">
    <property type="entry name" value="RCC1/BLIP-II"/>
    <property type="match status" value="1"/>
</dbReference>
<protein>
    <submittedName>
        <fullName evidence="2">Uncharacterized protein</fullName>
    </submittedName>
</protein>
<dbReference type="InterPro" id="IPR000408">
    <property type="entry name" value="Reg_chr_condens"/>
</dbReference>
<proteinExistence type="predicted"/>
<organism evidence="2">
    <name type="scientific">Eutreptiella gymnastica</name>
    <dbReference type="NCBI Taxonomy" id="73025"/>
    <lineage>
        <taxon>Eukaryota</taxon>
        <taxon>Discoba</taxon>
        <taxon>Euglenozoa</taxon>
        <taxon>Euglenida</taxon>
        <taxon>Spirocuta</taxon>
        <taxon>Euglenophyceae</taxon>
        <taxon>Eutreptiales</taxon>
        <taxon>Eutreptiaceae</taxon>
        <taxon>Eutreptiella</taxon>
    </lineage>
</organism>
<dbReference type="PANTHER" id="PTHR45982">
    <property type="entry name" value="REGULATOR OF CHROMOSOME CONDENSATION"/>
    <property type="match status" value="1"/>
</dbReference>
<dbReference type="EMBL" id="HBJA01022830">
    <property type="protein sequence ID" value="CAE0796207.1"/>
    <property type="molecule type" value="Transcribed_RNA"/>
</dbReference>
<dbReference type="Gene3D" id="2.130.10.30">
    <property type="entry name" value="Regulator of chromosome condensation 1/beta-lactamase-inhibitor protein II"/>
    <property type="match status" value="1"/>
</dbReference>
<evidence type="ECO:0000313" key="2">
    <source>
        <dbReference type="EMBL" id="CAE0796207.1"/>
    </source>
</evidence>
<dbReference type="InterPro" id="IPR051553">
    <property type="entry name" value="Ran_GTPase-activating"/>
</dbReference>
<dbReference type="AlphaFoldDB" id="A0A7S4CG41"/>
<accession>A0A7S4CG41</accession>
<name>A0A7S4CG41_9EUGL</name>